<dbReference type="EMBL" id="CP042469">
    <property type="protein sequence ID" value="QOX64215.1"/>
    <property type="molecule type" value="Genomic_DNA"/>
</dbReference>
<keyword evidence="2" id="KW-1185">Reference proteome</keyword>
<protein>
    <submittedName>
        <fullName evidence="1">Uncharacterized protein</fullName>
    </submittedName>
</protein>
<evidence type="ECO:0000313" key="1">
    <source>
        <dbReference type="EMBL" id="QOX64215.1"/>
    </source>
</evidence>
<gene>
    <name evidence="1" type="ORF">FRZ06_13135</name>
</gene>
<name>A0ACD1ADK5_9FIRM</name>
<evidence type="ECO:0000313" key="2">
    <source>
        <dbReference type="Proteomes" id="UP000594014"/>
    </source>
</evidence>
<dbReference type="Proteomes" id="UP000594014">
    <property type="component" value="Chromosome"/>
</dbReference>
<proteinExistence type="predicted"/>
<accession>A0ACD1ADK5</accession>
<sequence>MDNNRTNLFINPNVEKNSKTKYLLYSVIILIISMTGCGDSGESKEKMGNNDTVQVSEEEQSTEIDPVDKDAVKEYDKKIYKMVSASTRVSDILVDSMGEVGDGKMSRSELKELATQAKDAQSSLQGSLLTYDDVAKSMYLESAHFYLTMQWKVASDLLKFCETDNKEDLDNCGDVLRDSPDYLKTVDSARVKYLSEQGFSEEEIVAITTAVDEEQVE</sequence>
<organism evidence="1 2">
    <name type="scientific">Anoxybacterium hadale</name>
    <dbReference type="NCBI Taxonomy" id="3408580"/>
    <lineage>
        <taxon>Bacteria</taxon>
        <taxon>Bacillati</taxon>
        <taxon>Bacillota</taxon>
        <taxon>Clostridia</taxon>
        <taxon>Peptostreptococcales</taxon>
        <taxon>Anaerovoracaceae</taxon>
        <taxon>Anoxybacterium</taxon>
    </lineage>
</organism>
<reference evidence="1" key="1">
    <citation type="submission" date="2019-08" db="EMBL/GenBank/DDBJ databases">
        <title>Genome sequence of Clostridiales bacterium MT110.</title>
        <authorList>
            <person name="Cao J."/>
        </authorList>
    </citation>
    <scope>NUCLEOTIDE SEQUENCE</scope>
    <source>
        <strain evidence="1">MT110</strain>
    </source>
</reference>